<dbReference type="EMBL" id="JAVDSJ010000002">
    <property type="protein sequence ID" value="MDR6583247.1"/>
    <property type="molecule type" value="Genomic_DNA"/>
</dbReference>
<keyword evidence="3 4" id="KW-0408">Iron</keyword>
<feature type="transmembrane region" description="Helical" evidence="5">
    <location>
        <begin position="91"/>
        <end position="107"/>
    </location>
</feature>
<evidence type="ECO:0000259" key="6">
    <source>
        <dbReference type="PROSITE" id="PS51007"/>
    </source>
</evidence>
<sequence length="389" mass="41503">MSRLQFDWDACLNLMLQAMQGLQQGLLQVLAWLHLAPQLDGQPAWPFALRLSGEVMLIDRSVARALLLALAWLGGALLLLCLALFWRRRRWLLLALAVVLTWFAPWPDASLITTAATPTSFQSAPHASTAASIVRGEQLYRSQCLACHGADGRGNTPLALSLPVAPPNLSSGLLWRRFDGDLYWSLRHGKGQMPGFAERTSVEERWALIDYMKANAAGVALRDTGSWPRPVALPDLAVGCRRSAVTHLRQWQGQRIRLVVGAAGANDVPGEDPRLQSVLLGAATGGSTGAVGAIDCSSTDASALRAIAIVTGIAEERLPGTELIADRDGWLRARSSGGAWSQSDMLCRSPLAGAATPTGAGPADASGIDQLIAAMDAEPVRFIKGGFVH</sequence>
<keyword evidence="2 4" id="KW-0479">Metal-binding</keyword>
<protein>
    <submittedName>
        <fullName evidence="7">Mono/diheme cytochrome c family protein</fullName>
    </submittedName>
</protein>
<dbReference type="PANTHER" id="PTHR40394">
    <property type="entry name" value="LIPOPROTEIN-RELATED"/>
    <property type="match status" value="1"/>
</dbReference>
<dbReference type="Pfam" id="PF13442">
    <property type="entry name" value="Cytochrome_CBB3"/>
    <property type="match status" value="1"/>
</dbReference>
<accession>A0ABU1PCM7</accession>
<dbReference type="InterPro" id="IPR036909">
    <property type="entry name" value="Cyt_c-like_dom_sf"/>
</dbReference>
<keyword evidence="5" id="KW-0812">Transmembrane</keyword>
<evidence type="ECO:0000256" key="5">
    <source>
        <dbReference type="SAM" id="Phobius"/>
    </source>
</evidence>
<keyword evidence="1 4" id="KW-0349">Heme</keyword>
<reference evidence="7 8" key="1">
    <citation type="submission" date="2023-07" db="EMBL/GenBank/DDBJ databases">
        <title>Sorghum-associated microbial communities from plants grown in Nebraska, USA.</title>
        <authorList>
            <person name="Schachtman D."/>
        </authorList>
    </citation>
    <scope>NUCLEOTIDE SEQUENCE [LARGE SCALE GENOMIC DNA]</scope>
    <source>
        <strain evidence="7 8">596</strain>
    </source>
</reference>
<dbReference type="PANTHER" id="PTHR40394:SF2">
    <property type="entry name" value="QUINOL:CYTOCHROME C OXIDOREDUCTASE MEMBRANE PROTEIN"/>
    <property type="match status" value="1"/>
</dbReference>
<organism evidence="7 8">
    <name type="scientific">Herbaspirillum frisingense</name>
    <dbReference type="NCBI Taxonomy" id="92645"/>
    <lineage>
        <taxon>Bacteria</taxon>
        <taxon>Pseudomonadati</taxon>
        <taxon>Pseudomonadota</taxon>
        <taxon>Betaproteobacteria</taxon>
        <taxon>Burkholderiales</taxon>
        <taxon>Oxalobacteraceae</taxon>
        <taxon>Herbaspirillum</taxon>
    </lineage>
</organism>
<evidence type="ECO:0000256" key="1">
    <source>
        <dbReference type="ARBA" id="ARBA00022617"/>
    </source>
</evidence>
<dbReference type="RefSeq" id="WP_102662218.1">
    <property type="nucleotide sequence ID" value="NZ_JAVDSJ010000002.1"/>
</dbReference>
<evidence type="ECO:0000256" key="2">
    <source>
        <dbReference type="ARBA" id="ARBA00022723"/>
    </source>
</evidence>
<keyword evidence="8" id="KW-1185">Reference proteome</keyword>
<name>A0ABU1PCM7_9BURK</name>
<dbReference type="InterPro" id="IPR009056">
    <property type="entry name" value="Cyt_c-like_dom"/>
</dbReference>
<dbReference type="SUPFAM" id="SSF46626">
    <property type="entry name" value="Cytochrome c"/>
    <property type="match status" value="1"/>
</dbReference>
<feature type="domain" description="Cytochrome c" evidence="6">
    <location>
        <begin position="131"/>
        <end position="216"/>
    </location>
</feature>
<dbReference type="Gene3D" id="1.10.760.10">
    <property type="entry name" value="Cytochrome c-like domain"/>
    <property type="match status" value="1"/>
</dbReference>
<evidence type="ECO:0000313" key="8">
    <source>
        <dbReference type="Proteomes" id="UP001260715"/>
    </source>
</evidence>
<keyword evidence="5" id="KW-1133">Transmembrane helix</keyword>
<keyword evidence="5" id="KW-0472">Membrane</keyword>
<gene>
    <name evidence="7" type="ORF">J2W50_001445</name>
</gene>
<evidence type="ECO:0000256" key="4">
    <source>
        <dbReference type="PROSITE-ProRule" id="PRU00433"/>
    </source>
</evidence>
<evidence type="ECO:0000313" key="7">
    <source>
        <dbReference type="EMBL" id="MDR6583247.1"/>
    </source>
</evidence>
<comment type="caution">
    <text evidence="7">The sequence shown here is derived from an EMBL/GenBank/DDBJ whole genome shotgun (WGS) entry which is preliminary data.</text>
</comment>
<dbReference type="PROSITE" id="PS51007">
    <property type="entry name" value="CYTC"/>
    <property type="match status" value="1"/>
</dbReference>
<evidence type="ECO:0000256" key="3">
    <source>
        <dbReference type="ARBA" id="ARBA00023004"/>
    </source>
</evidence>
<dbReference type="Proteomes" id="UP001260715">
    <property type="component" value="Unassembled WGS sequence"/>
</dbReference>
<feature type="transmembrane region" description="Helical" evidence="5">
    <location>
        <begin position="65"/>
        <end position="86"/>
    </location>
</feature>
<proteinExistence type="predicted"/>